<evidence type="ECO:0000256" key="2">
    <source>
        <dbReference type="ARBA" id="ARBA00023026"/>
    </source>
</evidence>
<keyword evidence="2" id="KW-0843">Virulence</keyword>
<evidence type="ECO:0000313" key="4">
    <source>
        <dbReference type="Proteomes" id="UP001597045"/>
    </source>
</evidence>
<dbReference type="EMBL" id="JBHTIS010002695">
    <property type="protein sequence ID" value="MFD1050229.1"/>
    <property type="molecule type" value="Genomic_DNA"/>
</dbReference>
<sequence length="263" mass="29491">MQENRSFDHYYGSLRGVRGFHDPAAVRLSTGKSVFYQPNGSGYVLPYPVSDQFMEGTPHDWTSAHSAWASGAQNAWVPSKGVRTMTHMRRDALPFYYALVDAFTLCDAYHCSEMGPTNPNRYFMFTGKLGYEPGSTTQRAIGNDGWDNPNHTGYTWTTYAERLQSAGVSWRVYQEWDNYGDNALEYFVPFMTVAKKALARTGHVKVRTFYEALLAASPSTQAQMLTKLDQGVATLTASERAIYDRALRRSRPGTLAETLKADA</sequence>
<dbReference type="InterPro" id="IPR007312">
    <property type="entry name" value="Phosphoesterase"/>
</dbReference>
<evidence type="ECO:0000313" key="3">
    <source>
        <dbReference type="EMBL" id="MFD1050229.1"/>
    </source>
</evidence>
<dbReference type="Proteomes" id="UP001597045">
    <property type="component" value="Unassembled WGS sequence"/>
</dbReference>
<comment type="caution">
    <text evidence="3">The sequence shown here is derived from an EMBL/GenBank/DDBJ whole genome shotgun (WGS) entry which is preliminary data.</text>
</comment>
<dbReference type="PANTHER" id="PTHR31956:SF1">
    <property type="entry name" value="NON-SPECIFIC PHOSPHOLIPASE C1"/>
    <property type="match status" value="1"/>
</dbReference>
<protein>
    <submittedName>
        <fullName evidence="3">Alkaline phosphatase family protein</fullName>
    </submittedName>
</protein>
<proteinExistence type="predicted"/>
<dbReference type="Gene3D" id="3.40.720.10">
    <property type="entry name" value="Alkaline Phosphatase, subunit A"/>
    <property type="match status" value="1"/>
</dbReference>
<gene>
    <name evidence="3" type="ORF">ACFQ1S_34255</name>
</gene>
<accession>A0ABW3MLU6</accession>
<name>A0ABW3MLU6_9PSEU</name>
<dbReference type="InterPro" id="IPR017850">
    <property type="entry name" value="Alkaline_phosphatase_core_sf"/>
</dbReference>
<dbReference type="PANTHER" id="PTHR31956">
    <property type="entry name" value="NON-SPECIFIC PHOSPHOLIPASE C4-RELATED"/>
    <property type="match status" value="1"/>
</dbReference>
<organism evidence="3 4">
    <name type="scientific">Kibdelosporangium lantanae</name>
    <dbReference type="NCBI Taxonomy" id="1497396"/>
    <lineage>
        <taxon>Bacteria</taxon>
        <taxon>Bacillati</taxon>
        <taxon>Actinomycetota</taxon>
        <taxon>Actinomycetes</taxon>
        <taxon>Pseudonocardiales</taxon>
        <taxon>Pseudonocardiaceae</taxon>
        <taxon>Kibdelosporangium</taxon>
    </lineage>
</organism>
<keyword evidence="4" id="KW-1185">Reference proteome</keyword>
<keyword evidence="1" id="KW-0378">Hydrolase</keyword>
<evidence type="ECO:0000256" key="1">
    <source>
        <dbReference type="ARBA" id="ARBA00022801"/>
    </source>
</evidence>
<dbReference type="Pfam" id="PF04185">
    <property type="entry name" value="Phosphoesterase"/>
    <property type="match status" value="1"/>
</dbReference>
<feature type="non-terminal residue" evidence="3">
    <location>
        <position position="263"/>
    </location>
</feature>
<reference evidence="4" key="1">
    <citation type="journal article" date="2019" name="Int. J. Syst. Evol. Microbiol.">
        <title>The Global Catalogue of Microorganisms (GCM) 10K type strain sequencing project: providing services to taxonomists for standard genome sequencing and annotation.</title>
        <authorList>
            <consortium name="The Broad Institute Genomics Platform"/>
            <consortium name="The Broad Institute Genome Sequencing Center for Infectious Disease"/>
            <person name="Wu L."/>
            <person name="Ma J."/>
        </authorList>
    </citation>
    <scope>NUCLEOTIDE SEQUENCE [LARGE SCALE GENOMIC DNA]</scope>
    <source>
        <strain evidence="4">JCM 31486</strain>
    </source>
</reference>